<feature type="non-terminal residue" evidence="2">
    <location>
        <position position="445"/>
    </location>
</feature>
<dbReference type="AlphaFoldDB" id="F9WT32"/>
<protein>
    <submittedName>
        <fullName evidence="2">Uncharacterized protein</fullName>
    </submittedName>
</protein>
<organism evidence="2 3">
    <name type="scientific">Trypanosoma vivax (strain Y486)</name>
    <dbReference type="NCBI Taxonomy" id="1055687"/>
    <lineage>
        <taxon>Eukaryota</taxon>
        <taxon>Discoba</taxon>
        <taxon>Euglenozoa</taxon>
        <taxon>Kinetoplastea</taxon>
        <taxon>Metakinetoplastina</taxon>
        <taxon>Trypanosomatida</taxon>
        <taxon>Trypanosomatidae</taxon>
        <taxon>Trypanosoma</taxon>
        <taxon>Duttonella</taxon>
    </lineage>
</organism>
<evidence type="ECO:0000313" key="3">
    <source>
        <dbReference type="Proteomes" id="UP000009027"/>
    </source>
</evidence>
<feature type="compositionally biased region" description="Basic and acidic residues" evidence="1">
    <location>
        <begin position="57"/>
        <end position="67"/>
    </location>
</feature>
<evidence type="ECO:0000256" key="1">
    <source>
        <dbReference type="SAM" id="MobiDB-lite"/>
    </source>
</evidence>
<evidence type="ECO:0000313" key="2">
    <source>
        <dbReference type="EMBL" id="CCD20721.1"/>
    </source>
</evidence>
<feature type="compositionally biased region" description="Basic and acidic residues" evidence="1">
    <location>
        <begin position="230"/>
        <end position="252"/>
    </location>
</feature>
<dbReference type="Proteomes" id="UP000009027">
    <property type="component" value="Unassembled WGS sequence"/>
</dbReference>
<feature type="compositionally biased region" description="Basic and acidic residues" evidence="1">
    <location>
        <begin position="279"/>
        <end position="293"/>
    </location>
</feature>
<feature type="region of interest" description="Disordered" evidence="1">
    <location>
        <begin position="230"/>
        <end position="420"/>
    </location>
</feature>
<sequence length="445" mass="47682">MRFRKGRSLSPTPAKTRANSAPSPGSCNDAPPLSSPHRAPPPSKASSRPALQRLHRVREVSVSDRLEGAPGGTPPTRRSAPPAARPRRATATGASREGTPTHAPASRLRAVDRTRPAGKNFPNGIGGGMARARGAGNWAPPASPEAKGHGAAPATQIAGGVGPIAQTAEKGGAPAPLIRVKKTKRSPALPPVPIYCLPFGPSLVALFAFSFRAIGKNGFFAVCARRPAATEKSHRRPRYEARRAKWAPDRQTEGGPFARGEESRKGSPSFGRPEALGAESERRPATFAPEERRKSRAPLTPTFRRESASQPTAKNSQRKPIASVSGAKATEVPCPRLPRRSCHSASREKRGARSKRRGHASRSAPFSFAGKTRPSNIDRPLRTRKRGQSAHCRPPLLPEAEAGQKMAPRRPAAEITRRPQQLRFRERAAIFGNRPPSCLDRVAAP</sequence>
<proteinExistence type="predicted"/>
<gene>
    <name evidence="2" type="ORF">TvY486_0035860</name>
</gene>
<name>F9WT32_TRYVY</name>
<feature type="compositionally biased region" description="Polar residues" evidence="1">
    <location>
        <begin position="9"/>
        <end position="26"/>
    </location>
</feature>
<feature type="region of interest" description="Disordered" evidence="1">
    <location>
        <begin position="1"/>
        <end position="157"/>
    </location>
</feature>
<reference evidence="2 3" key="1">
    <citation type="journal article" date="2012" name="Proc. Natl. Acad. Sci. U.S.A.">
        <title>Antigenic diversity is generated by distinct evolutionary mechanisms in African trypanosome species.</title>
        <authorList>
            <person name="Jackson A.P."/>
            <person name="Berry A."/>
            <person name="Aslett M."/>
            <person name="Allison H.C."/>
            <person name="Burton P."/>
            <person name="Vavrova-Anderson J."/>
            <person name="Brown R."/>
            <person name="Browne H."/>
            <person name="Corton N."/>
            <person name="Hauser H."/>
            <person name="Gamble J."/>
            <person name="Gilderthorp R."/>
            <person name="Marcello L."/>
            <person name="McQuillan J."/>
            <person name="Otto T.D."/>
            <person name="Quail M.A."/>
            <person name="Sanders M.J."/>
            <person name="van Tonder A."/>
            <person name="Ginger M.L."/>
            <person name="Field M.C."/>
            <person name="Barry J.D."/>
            <person name="Hertz-Fowler C."/>
            <person name="Berriman M."/>
        </authorList>
    </citation>
    <scope>NUCLEOTIDE SEQUENCE</scope>
    <source>
        <strain evidence="2 3">Y486</strain>
    </source>
</reference>
<accession>F9WT32</accession>
<dbReference type="EMBL" id="CAEX01006172">
    <property type="protein sequence ID" value="CCD20721.1"/>
    <property type="molecule type" value="Genomic_DNA"/>
</dbReference>
<feature type="compositionally biased region" description="Basic and acidic residues" evidence="1">
    <location>
        <begin position="411"/>
        <end position="420"/>
    </location>
</feature>
<keyword evidence="3" id="KW-1185">Reference proteome</keyword>